<dbReference type="Proteomes" id="UP000680638">
    <property type="component" value="Unassembled WGS sequence"/>
</dbReference>
<dbReference type="InterPro" id="IPR014217">
    <property type="entry name" value="Spore_III_AA"/>
</dbReference>
<dbReference type="PANTHER" id="PTHR20953:SF3">
    <property type="entry name" value="P-LOOP CONTAINING NUCLEOSIDE TRIPHOSPHATE HYDROLASES SUPERFAMILY PROTEIN"/>
    <property type="match status" value="1"/>
</dbReference>
<evidence type="ECO:0000313" key="5">
    <source>
        <dbReference type="Proteomes" id="UP000680638"/>
    </source>
</evidence>
<organism evidence="4 5">
    <name type="scientific">Paenibacillus cookii</name>
    <dbReference type="NCBI Taxonomy" id="157839"/>
    <lineage>
        <taxon>Bacteria</taxon>
        <taxon>Bacillati</taxon>
        <taxon>Bacillota</taxon>
        <taxon>Bacilli</taxon>
        <taxon>Bacillales</taxon>
        <taxon>Paenibacillaceae</taxon>
        <taxon>Paenibacillus</taxon>
    </lineage>
</organism>
<evidence type="ECO:0000256" key="2">
    <source>
        <dbReference type="ARBA" id="ARBA00022840"/>
    </source>
</evidence>
<keyword evidence="1" id="KW-0547">Nucleotide-binding</keyword>
<comment type="caution">
    <text evidence="4">The sequence shown here is derived from an EMBL/GenBank/DDBJ whole genome shotgun (WGS) entry which is preliminary data.</text>
</comment>
<sequence>MWYKKHLLVYKRKAHGLKRRQLGGGRITNPNWLELFPDRIKSILLRLPRELLGKLEEVRIREGRPLEVNESGGHRFVTEEGQPTLDGDKAYRPSRDDSRRFLDLISNHSLYTLEEELRKGFITVPGGHRIGLAGRTVLSGGKVEHIRDISGFNIRIAREVRGAANAILPFLYDERERRMKHALILSPPQHGKTTLLRDLARQISSGGMEAPIAKPAGMKVGIIDERSEIAGSVHGVPSFDVGPRTDVMDACPKAEGMMMMIRSMSPDVLIVDEIGREEDAEAVTEALHAGISVIASAHGSAPEELQNRPAMKRLMDNRMFEVYVLLHRSRGKTAFRIMDRQMRLLQLQAKGEANHA</sequence>
<keyword evidence="5" id="KW-1185">Reference proteome</keyword>
<dbReference type="SMART" id="SM00382">
    <property type="entry name" value="AAA"/>
    <property type="match status" value="1"/>
</dbReference>
<name>A0ABQ4LQF5_9BACL</name>
<reference evidence="4 5" key="1">
    <citation type="submission" date="2021-03" db="EMBL/GenBank/DDBJ databases">
        <title>Antimicrobial resistance genes in bacteria isolated from Japanese honey, and their potential for conferring macrolide and lincosamide resistance in the American foulbrood pathogen Paenibacillus larvae.</title>
        <authorList>
            <person name="Okamoto M."/>
            <person name="Kumagai M."/>
            <person name="Kanamori H."/>
            <person name="Takamatsu D."/>
        </authorList>
    </citation>
    <scope>NUCLEOTIDE SEQUENCE [LARGE SCALE GENOMIC DNA]</scope>
    <source>
        <strain evidence="4 5">J21TS3</strain>
    </source>
</reference>
<dbReference type="NCBIfam" id="TIGR02858">
    <property type="entry name" value="spore_III_AA"/>
    <property type="match status" value="1"/>
</dbReference>
<feature type="domain" description="AAA+ ATPase" evidence="3">
    <location>
        <begin position="178"/>
        <end position="325"/>
    </location>
</feature>
<dbReference type="InterPro" id="IPR027417">
    <property type="entry name" value="P-loop_NTPase"/>
</dbReference>
<dbReference type="Gene3D" id="3.40.50.300">
    <property type="entry name" value="P-loop containing nucleotide triphosphate hydrolases"/>
    <property type="match status" value="1"/>
</dbReference>
<keyword evidence="2" id="KW-0067">ATP-binding</keyword>
<dbReference type="Pfam" id="PF19568">
    <property type="entry name" value="Spore_III_AA"/>
    <property type="match status" value="1"/>
</dbReference>
<accession>A0ABQ4LQF5</accession>
<evidence type="ECO:0000259" key="3">
    <source>
        <dbReference type="SMART" id="SM00382"/>
    </source>
</evidence>
<dbReference type="EMBL" id="BORW01000001">
    <property type="protein sequence ID" value="GIO65353.1"/>
    <property type="molecule type" value="Genomic_DNA"/>
</dbReference>
<evidence type="ECO:0000313" key="4">
    <source>
        <dbReference type="EMBL" id="GIO65353.1"/>
    </source>
</evidence>
<gene>
    <name evidence="4" type="primary">spoIIIAA</name>
    <name evidence="4" type="ORF">J21TS3_01740</name>
</gene>
<dbReference type="PANTHER" id="PTHR20953">
    <property type="entry name" value="KINASE-RELATED"/>
    <property type="match status" value="1"/>
</dbReference>
<dbReference type="SUPFAM" id="SSF52540">
    <property type="entry name" value="P-loop containing nucleoside triphosphate hydrolases"/>
    <property type="match status" value="1"/>
</dbReference>
<evidence type="ECO:0000256" key="1">
    <source>
        <dbReference type="ARBA" id="ARBA00022741"/>
    </source>
</evidence>
<dbReference type="InterPro" id="IPR045735">
    <property type="entry name" value="Spore_III_AA_AAA+_ATPase"/>
</dbReference>
<dbReference type="RefSeq" id="WP_212946937.1">
    <property type="nucleotide sequence ID" value="NZ_BORW01000001.1"/>
</dbReference>
<proteinExistence type="predicted"/>
<protein>
    <submittedName>
        <fullName evidence="4">Stage III sporulation protein AA</fullName>
    </submittedName>
</protein>
<dbReference type="InterPro" id="IPR003593">
    <property type="entry name" value="AAA+_ATPase"/>
</dbReference>